<evidence type="ECO:0000313" key="1">
    <source>
        <dbReference type="EMBL" id="MBB6469187.1"/>
    </source>
</evidence>
<dbReference type="InterPro" id="IPR053842">
    <property type="entry name" value="NikA-like"/>
</dbReference>
<dbReference type="AlphaFoldDB" id="A0A8E1WIN0"/>
<reference evidence="1 2" key="1">
    <citation type="submission" date="2020-08" db="EMBL/GenBank/DDBJ databases">
        <title>Genomic Encyclopedia of Type Strains, Phase IV (KMG-IV): sequencing the most valuable type-strain genomes for metagenomic binning, comparative biology and taxonomic classification.</title>
        <authorList>
            <person name="Goeker M."/>
        </authorList>
    </citation>
    <scope>NUCLEOTIDE SEQUENCE [LARGE SCALE GENOMIC DNA]</scope>
    <source>
        <strain evidence="1 2">DSM 17454</strain>
    </source>
</reference>
<proteinExistence type="predicted"/>
<evidence type="ECO:0000313" key="2">
    <source>
        <dbReference type="Proteomes" id="UP000532373"/>
    </source>
</evidence>
<gene>
    <name evidence="1" type="ORF">HNQ96_005076</name>
</gene>
<accession>A0A8E1WIN0</accession>
<dbReference type="Pfam" id="PF21983">
    <property type="entry name" value="NikA-like"/>
    <property type="match status" value="1"/>
</dbReference>
<dbReference type="EMBL" id="JACHGI010000014">
    <property type="protein sequence ID" value="MBB6469187.1"/>
    <property type="molecule type" value="Genomic_DNA"/>
</dbReference>
<name>A0A8E1WIN0_9HYPH</name>
<dbReference type="Proteomes" id="UP000532373">
    <property type="component" value="Unassembled WGS sequence"/>
</dbReference>
<sequence>MSGERFEVRLAASRKDKVVRTRLSGDEYDAVEKAAQAADMTVSAFLRSLVLEGAGVKPMLSEQDRTVMGLLADEMRAVGANLNQVARALNGGGSIRPSDLETNIGEVQIVVAGVLSELRGLAKRAGYRRRGEG</sequence>
<comment type="caution">
    <text evidence="1">The sequence shown here is derived from an EMBL/GenBank/DDBJ whole genome shotgun (WGS) entry which is preliminary data.</text>
</comment>
<protein>
    <submittedName>
        <fullName evidence="1">Uncharacterized protein (DUF1778 family)</fullName>
    </submittedName>
</protein>
<dbReference type="RefSeq" id="WP_184772330.1">
    <property type="nucleotide sequence ID" value="NZ_JACHGI010000014.1"/>
</dbReference>
<organism evidence="1 2">
    <name type="scientific">Aminobacter carboxidus</name>
    <dbReference type="NCBI Taxonomy" id="376165"/>
    <lineage>
        <taxon>Bacteria</taxon>
        <taxon>Pseudomonadati</taxon>
        <taxon>Pseudomonadota</taxon>
        <taxon>Alphaproteobacteria</taxon>
        <taxon>Hyphomicrobiales</taxon>
        <taxon>Phyllobacteriaceae</taxon>
        <taxon>Aminobacter</taxon>
    </lineage>
</organism>